<keyword evidence="2" id="KW-1185">Reference proteome</keyword>
<dbReference type="RefSeq" id="WP_185665034.1">
    <property type="nucleotide sequence ID" value="NZ_JACLAW010000011.1"/>
</dbReference>
<sequence>MVQRQPAPNLAALDDLDGAGLARRWLEVTGRPVPRVSNRLLRLALAWEIQARASGGLPRRIRQRLEQRANGRNQTREIRPGMKLVREWNGELIVVTVSEDGTIRWRERTWDSLSAVARAVTGTRWSGPAFFGLRTAAAPEGRKTGSRRAAA</sequence>
<evidence type="ECO:0000313" key="1">
    <source>
        <dbReference type="EMBL" id="MBC2666744.1"/>
    </source>
</evidence>
<comment type="caution">
    <text evidence="1">The sequence shown here is derived from an EMBL/GenBank/DDBJ whole genome shotgun (WGS) entry which is preliminary data.</text>
</comment>
<name>A0A7X1FTV7_9SPHN</name>
<dbReference type="AlphaFoldDB" id="A0A7X1FTV7"/>
<evidence type="ECO:0000313" key="2">
    <source>
        <dbReference type="Proteomes" id="UP000566813"/>
    </source>
</evidence>
<gene>
    <name evidence="1" type="ORF">H7F51_14580</name>
</gene>
<organism evidence="1 2">
    <name type="scientific">Novosphingobium flavum</name>
    <dbReference type="NCBI Taxonomy" id="1778672"/>
    <lineage>
        <taxon>Bacteria</taxon>
        <taxon>Pseudomonadati</taxon>
        <taxon>Pseudomonadota</taxon>
        <taxon>Alphaproteobacteria</taxon>
        <taxon>Sphingomonadales</taxon>
        <taxon>Sphingomonadaceae</taxon>
        <taxon>Novosphingobium</taxon>
    </lineage>
</organism>
<proteinExistence type="predicted"/>
<dbReference type="InterPro" id="IPR021322">
    <property type="entry name" value="DUF2924"/>
</dbReference>
<dbReference type="Proteomes" id="UP000566813">
    <property type="component" value="Unassembled WGS sequence"/>
</dbReference>
<reference evidence="1 2" key="1">
    <citation type="submission" date="2020-08" db="EMBL/GenBank/DDBJ databases">
        <title>The genome sequence of type strain Novosphingobium flavum NBRC 111647.</title>
        <authorList>
            <person name="Liu Y."/>
        </authorList>
    </citation>
    <scope>NUCLEOTIDE SEQUENCE [LARGE SCALE GENOMIC DNA]</scope>
    <source>
        <strain evidence="1 2">NBRC 111647</strain>
    </source>
</reference>
<protein>
    <submittedName>
        <fullName evidence="1">DUF2924 domain-containing protein</fullName>
    </submittedName>
</protein>
<dbReference type="EMBL" id="JACLAW010000011">
    <property type="protein sequence ID" value="MBC2666744.1"/>
    <property type="molecule type" value="Genomic_DNA"/>
</dbReference>
<accession>A0A7X1FTV7</accession>
<dbReference type="Pfam" id="PF11149">
    <property type="entry name" value="DUF2924"/>
    <property type="match status" value="1"/>
</dbReference>